<feature type="compositionally biased region" description="Basic and acidic residues" evidence="1">
    <location>
        <begin position="28"/>
        <end position="44"/>
    </location>
</feature>
<evidence type="ECO:0000313" key="2">
    <source>
        <dbReference type="EMBL" id="KAG2851506.1"/>
    </source>
</evidence>
<proteinExistence type="predicted"/>
<dbReference type="EMBL" id="RCMI01000617">
    <property type="protein sequence ID" value="KAG2903541.1"/>
    <property type="molecule type" value="Genomic_DNA"/>
</dbReference>
<accession>A0A8T1BK09</accession>
<dbReference type="Proteomes" id="UP000697107">
    <property type="component" value="Unassembled WGS sequence"/>
</dbReference>
<organism evidence="3 5">
    <name type="scientific">Phytophthora cactorum</name>
    <dbReference type="NCBI Taxonomy" id="29920"/>
    <lineage>
        <taxon>Eukaryota</taxon>
        <taxon>Sar</taxon>
        <taxon>Stramenopiles</taxon>
        <taxon>Oomycota</taxon>
        <taxon>Peronosporomycetes</taxon>
        <taxon>Peronosporales</taxon>
        <taxon>Peronosporaceae</taxon>
        <taxon>Phytophthora</taxon>
    </lineage>
</organism>
<dbReference type="EMBL" id="RCMG01000604">
    <property type="protein sequence ID" value="KAG2851506.1"/>
    <property type="molecule type" value="Genomic_DNA"/>
</dbReference>
<evidence type="ECO:0000256" key="1">
    <source>
        <dbReference type="SAM" id="MobiDB-lite"/>
    </source>
</evidence>
<dbReference type="AlphaFoldDB" id="A0A8T1BK09"/>
<comment type="caution">
    <text evidence="3">The sequence shown here is derived from an EMBL/GenBank/DDBJ whole genome shotgun (WGS) entry which is preliminary data.</text>
</comment>
<evidence type="ECO:0000313" key="5">
    <source>
        <dbReference type="Proteomes" id="UP000774804"/>
    </source>
</evidence>
<protein>
    <submittedName>
        <fullName evidence="3">Uncharacterized protein</fullName>
    </submittedName>
</protein>
<evidence type="ECO:0000313" key="4">
    <source>
        <dbReference type="EMBL" id="KAG2972350.1"/>
    </source>
</evidence>
<evidence type="ECO:0000313" key="3">
    <source>
        <dbReference type="EMBL" id="KAG2903541.1"/>
    </source>
</evidence>
<dbReference type="Proteomes" id="UP000774804">
    <property type="component" value="Unassembled WGS sequence"/>
</dbReference>
<reference evidence="3" key="1">
    <citation type="submission" date="2018-10" db="EMBL/GenBank/DDBJ databases">
        <title>Effector identification in a new, highly contiguous assembly of the strawberry crown rot pathogen Phytophthora cactorum.</title>
        <authorList>
            <person name="Armitage A.D."/>
            <person name="Nellist C.F."/>
            <person name="Bates H."/>
            <person name="Vickerstaff R.J."/>
            <person name="Harrison R.J."/>
        </authorList>
    </citation>
    <scope>NUCLEOTIDE SEQUENCE</scope>
    <source>
        <strain evidence="2">15-7</strain>
        <strain evidence="3">4032</strain>
        <strain evidence="4">P415</strain>
    </source>
</reference>
<dbReference type="Proteomes" id="UP000735874">
    <property type="component" value="Unassembled WGS sequence"/>
</dbReference>
<feature type="region of interest" description="Disordered" evidence="1">
    <location>
        <begin position="1"/>
        <end position="59"/>
    </location>
</feature>
<name>A0A8T1BK09_9STRA</name>
<sequence>MAVMRGPGRTQGAAWTTVAEGDDGLGGDTEREDRRRHGEGRVDAAHGPVHMGPTRWKSIPAANTDTGLVDVKEKKLKQQIHYFGIENEFGCVNKRGVVVTCCLLLTQFQFLIRRTHCQETTITTSQTESRVSQAD</sequence>
<gene>
    <name evidence="2" type="ORF">PC113_g15859</name>
    <name evidence="3" type="ORF">PC115_g15286</name>
    <name evidence="4" type="ORF">PC118_g15733</name>
</gene>
<dbReference type="EMBL" id="RCML01000622">
    <property type="protein sequence ID" value="KAG2972350.1"/>
    <property type="molecule type" value="Genomic_DNA"/>
</dbReference>